<dbReference type="PROSITE" id="PS50887">
    <property type="entry name" value="GGDEF"/>
    <property type="match status" value="1"/>
</dbReference>
<evidence type="ECO:0000256" key="3">
    <source>
        <dbReference type="ARBA" id="ARBA00022692"/>
    </source>
</evidence>
<evidence type="ECO:0000256" key="4">
    <source>
        <dbReference type="ARBA" id="ARBA00022989"/>
    </source>
</evidence>
<dbReference type="PANTHER" id="PTHR45138:SF9">
    <property type="entry name" value="DIGUANYLATE CYCLASE DGCM-RELATED"/>
    <property type="match status" value="1"/>
</dbReference>
<accession>A0A372L908</accession>
<gene>
    <name evidence="8" type="ORF">D0466_15505</name>
</gene>
<dbReference type="GO" id="GO:0000155">
    <property type="term" value="F:phosphorelay sensor kinase activity"/>
    <property type="evidence" value="ECO:0007669"/>
    <property type="project" value="InterPro"/>
</dbReference>
<dbReference type="EMBL" id="QVTD01000011">
    <property type="protein sequence ID" value="RFU61995.1"/>
    <property type="molecule type" value="Genomic_DNA"/>
</dbReference>
<feature type="domain" description="GGDEF" evidence="7">
    <location>
        <begin position="227"/>
        <end position="360"/>
    </location>
</feature>
<dbReference type="SUPFAM" id="SSF55073">
    <property type="entry name" value="Nucleotide cyclase"/>
    <property type="match status" value="1"/>
</dbReference>
<evidence type="ECO:0000259" key="7">
    <source>
        <dbReference type="PROSITE" id="PS50887"/>
    </source>
</evidence>
<dbReference type="Pfam" id="PF00990">
    <property type="entry name" value="GGDEF"/>
    <property type="match status" value="1"/>
</dbReference>
<feature type="transmembrane region" description="Helical" evidence="6">
    <location>
        <begin position="7"/>
        <end position="26"/>
    </location>
</feature>
<protein>
    <submittedName>
        <fullName evidence="8">GGDEF domain-containing protein</fullName>
    </submittedName>
</protein>
<evidence type="ECO:0000313" key="8">
    <source>
        <dbReference type="EMBL" id="RFU61995.1"/>
    </source>
</evidence>
<dbReference type="Pfam" id="PF07694">
    <property type="entry name" value="5TM-5TMR_LYT"/>
    <property type="match status" value="1"/>
</dbReference>
<evidence type="ECO:0000313" key="9">
    <source>
        <dbReference type="Proteomes" id="UP000262939"/>
    </source>
</evidence>
<dbReference type="FunFam" id="3.30.70.270:FF:000001">
    <property type="entry name" value="Diguanylate cyclase domain protein"/>
    <property type="match status" value="1"/>
</dbReference>
<comment type="subcellular location">
    <subcellularLocation>
        <location evidence="1">Cell membrane</location>
        <topology evidence="1">Multi-pass membrane protein</topology>
    </subcellularLocation>
</comment>
<dbReference type="GO" id="GO:1902201">
    <property type="term" value="P:negative regulation of bacterial-type flagellum-dependent cell motility"/>
    <property type="evidence" value="ECO:0007669"/>
    <property type="project" value="TreeGrafter"/>
</dbReference>
<keyword evidence="5 6" id="KW-0472">Membrane</keyword>
<reference evidence="8 9" key="1">
    <citation type="submission" date="2018-08" db="EMBL/GenBank/DDBJ databases">
        <title>Bacillus chawlae sp. nov., Bacillus glennii sp. nov., and Bacillus saganii sp. nov. Isolated from the Vehicle Assembly Building at Kennedy Space Center where the Viking Spacecraft were Assembled.</title>
        <authorList>
            <person name="Seuylemezian A."/>
            <person name="Vaishampayan P."/>
        </authorList>
    </citation>
    <scope>NUCLEOTIDE SEQUENCE [LARGE SCALE GENOMIC DNA]</scope>
    <source>
        <strain evidence="8 9">V44-8</strain>
    </source>
</reference>
<dbReference type="RefSeq" id="WP_117323454.1">
    <property type="nucleotide sequence ID" value="NZ_QVTD01000011.1"/>
</dbReference>
<feature type="transmembrane region" description="Helical" evidence="6">
    <location>
        <begin position="109"/>
        <end position="127"/>
    </location>
</feature>
<evidence type="ECO:0000256" key="5">
    <source>
        <dbReference type="ARBA" id="ARBA00023136"/>
    </source>
</evidence>
<keyword evidence="3 6" id="KW-0812">Transmembrane</keyword>
<dbReference type="GO" id="GO:0071555">
    <property type="term" value="P:cell wall organization"/>
    <property type="evidence" value="ECO:0007669"/>
    <property type="project" value="InterPro"/>
</dbReference>
<dbReference type="GO" id="GO:0052621">
    <property type="term" value="F:diguanylate cyclase activity"/>
    <property type="evidence" value="ECO:0007669"/>
    <property type="project" value="TreeGrafter"/>
</dbReference>
<dbReference type="InterPro" id="IPR000160">
    <property type="entry name" value="GGDEF_dom"/>
</dbReference>
<keyword evidence="4 6" id="KW-1133">Transmembrane helix</keyword>
<evidence type="ECO:0000256" key="1">
    <source>
        <dbReference type="ARBA" id="ARBA00004651"/>
    </source>
</evidence>
<evidence type="ECO:0000256" key="6">
    <source>
        <dbReference type="SAM" id="Phobius"/>
    </source>
</evidence>
<keyword evidence="2" id="KW-1003">Cell membrane</keyword>
<dbReference type="NCBIfam" id="TIGR00254">
    <property type="entry name" value="GGDEF"/>
    <property type="match status" value="1"/>
</dbReference>
<name>A0A372L908_9BACI</name>
<sequence length="360" mass="40208">MLVLEDFFINFCILCTGIFLIHHYFLRDHLSNKLIRCKSLRGICHGIFGVVLMHFGIQLNDGVLIDLRSIPMMLAAFVGGWVPTFTATAIIIVFRLVLYPITFSSLNNIYVLGFSAIIFTLICNSRMSAKRKWVLMPLSFIIILASTFYIVIPEFETAIIIFVQYASAIAFASFGAYIIKSYLSRNDENYEKVKLASKKDHLTGLNNVRSFDQAIGSFFSSAKAQEIDLSLLVIDIDHFKQINDTYGHPAGDKVIKKVAQLLLLSCRSVDFVSRNGGEEFSIIMPDCDTDSCQVIAERIRKAVDKSTSRISEVELQVSVSIGYATAVQDNIVSVADLIDKADQGLYKAKQRGRNRVVAGL</sequence>
<dbReference type="PANTHER" id="PTHR45138">
    <property type="entry name" value="REGULATORY COMPONENTS OF SENSORY TRANSDUCTION SYSTEM"/>
    <property type="match status" value="1"/>
</dbReference>
<dbReference type="InterPro" id="IPR011620">
    <property type="entry name" value="Sig_transdc_His_kinase_LytS_TM"/>
</dbReference>
<feature type="transmembrane region" description="Helical" evidence="6">
    <location>
        <begin position="46"/>
        <end position="67"/>
    </location>
</feature>
<dbReference type="Gene3D" id="3.30.70.270">
    <property type="match status" value="1"/>
</dbReference>
<keyword evidence="9" id="KW-1185">Reference proteome</keyword>
<proteinExistence type="predicted"/>
<dbReference type="AlphaFoldDB" id="A0A372L908"/>
<dbReference type="InterPro" id="IPR050469">
    <property type="entry name" value="Diguanylate_Cyclase"/>
</dbReference>
<dbReference type="InterPro" id="IPR029787">
    <property type="entry name" value="Nucleotide_cyclase"/>
</dbReference>
<dbReference type="CDD" id="cd01949">
    <property type="entry name" value="GGDEF"/>
    <property type="match status" value="1"/>
</dbReference>
<dbReference type="GO" id="GO:0005886">
    <property type="term" value="C:plasma membrane"/>
    <property type="evidence" value="ECO:0007669"/>
    <property type="project" value="UniProtKB-SubCell"/>
</dbReference>
<comment type="caution">
    <text evidence="8">The sequence shown here is derived from an EMBL/GenBank/DDBJ whole genome shotgun (WGS) entry which is preliminary data.</text>
</comment>
<dbReference type="Proteomes" id="UP000262939">
    <property type="component" value="Unassembled WGS sequence"/>
</dbReference>
<organism evidence="8 9">
    <name type="scientific">Peribacillus glennii</name>
    <dbReference type="NCBI Taxonomy" id="2303991"/>
    <lineage>
        <taxon>Bacteria</taxon>
        <taxon>Bacillati</taxon>
        <taxon>Bacillota</taxon>
        <taxon>Bacilli</taxon>
        <taxon>Bacillales</taxon>
        <taxon>Bacillaceae</taxon>
        <taxon>Peribacillus</taxon>
    </lineage>
</organism>
<dbReference type="InterPro" id="IPR043128">
    <property type="entry name" value="Rev_trsase/Diguanyl_cyclase"/>
</dbReference>
<dbReference type="SMART" id="SM00267">
    <property type="entry name" value="GGDEF"/>
    <property type="match status" value="1"/>
</dbReference>
<feature type="transmembrane region" description="Helical" evidence="6">
    <location>
        <begin position="158"/>
        <end position="179"/>
    </location>
</feature>
<feature type="transmembrane region" description="Helical" evidence="6">
    <location>
        <begin position="134"/>
        <end position="152"/>
    </location>
</feature>
<evidence type="ECO:0000256" key="2">
    <source>
        <dbReference type="ARBA" id="ARBA00022475"/>
    </source>
</evidence>
<feature type="transmembrane region" description="Helical" evidence="6">
    <location>
        <begin position="74"/>
        <end position="97"/>
    </location>
</feature>
<dbReference type="GO" id="GO:0043709">
    <property type="term" value="P:cell adhesion involved in single-species biofilm formation"/>
    <property type="evidence" value="ECO:0007669"/>
    <property type="project" value="TreeGrafter"/>
</dbReference>